<evidence type="ECO:0000256" key="4">
    <source>
        <dbReference type="ARBA" id="ARBA00022989"/>
    </source>
</evidence>
<evidence type="ECO:0000256" key="5">
    <source>
        <dbReference type="ARBA" id="ARBA00023136"/>
    </source>
</evidence>
<evidence type="ECO:0000313" key="8">
    <source>
        <dbReference type="Proteomes" id="UP000593567"/>
    </source>
</evidence>
<comment type="subcellular location">
    <subcellularLocation>
        <location evidence="1">Membrane</location>
        <topology evidence="1">Multi-pass membrane protein</topology>
    </subcellularLocation>
</comment>
<keyword evidence="3 6" id="KW-0812">Transmembrane</keyword>
<feature type="transmembrane region" description="Helical" evidence="6">
    <location>
        <begin position="106"/>
        <end position="127"/>
    </location>
</feature>
<dbReference type="PANTHER" id="PTHR23504:SF1">
    <property type="entry name" value="GH21943P-RELATED"/>
    <property type="match status" value="1"/>
</dbReference>
<accession>A0A7J7JWW4</accession>
<dbReference type="OrthoDB" id="419616at2759"/>
<evidence type="ECO:0000313" key="7">
    <source>
        <dbReference type="EMBL" id="KAF6030365.1"/>
    </source>
</evidence>
<dbReference type="GO" id="GO:0016020">
    <property type="term" value="C:membrane"/>
    <property type="evidence" value="ECO:0007669"/>
    <property type="project" value="UniProtKB-SubCell"/>
</dbReference>
<dbReference type="EMBL" id="VXIV02001713">
    <property type="protein sequence ID" value="KAF6030365.1"/>
    <property type="molecule type" value="Genomic_DNA"/>
</dbReference>
<gene>
    <name evidence="7" type="ORF">EB796_011350</name>
</gene>
<dbReference type="AlphaFoldDB" id="A0A7J7JWW4"/>
<organism evidence="7 8">
    <name type="scientific">Bugula neritina</name>
    <name type="common">Brown bryozoan</name>
    <name type="synonym">Sertularia neritina</name>
    <dbReference type="NCBI Taxonomy" id="10212"/>
    <lineage>
        <taxon>Eukaryota</taxon>
        <taxon>Metazoa</taxon>
        <taxon>Spiralia</taxon>
        <taxon>Lophotrochozoa</taxon>
        <taxon>Bryozoa</taxon>
        <taxon>Gymnolaemata</taxon>
        <taxon>Cheilostomatida</taxon>
        <taxon>Flustrina</taxon>
        <taxon>Buguloidea</taxon>
        <taxon>Bugulidae</taxon>
        <taxon>Bugula</taxon>
    </lineage>
</organism>
<comment type="caution">
    <text evidence="7">The sequence shown here is derived from an EMBL/GenBank/DDBJ whole genome shotgun (WGS) entry which is preliminary data.</text>
</comment>
<dbReference type="Proteomes" id="UP000593567">
    <property type="component" value="Unassembled WGS sequence"/>
</dbReference>
<protein>
    <submittedName>
        <fullName evidence="7">HIAT1</fullName>
    </submittedName>
</protein>
<keyword evidence="4 6" id="KW-1133">Transmembrane helix</keyword>
<dbReference type="Gene3D" id="1.20.1250.20">
    <property type="entry name" value="MFS general substrate transporter like domains"/>
    <property type="match status" value="1"/>
</dbReference>
<reference evidence="7" key="1">
    <citation type="submission" date="2020-06" db="EMBL/GenBank/DDBJ databases">
        <title>Draft genome of Bugula neritina, a colonial animal packing powerful symbionts and potential medicines.</title>
        <authorList>
            <person name="Rayko M."/>
        </authorList>
    </citation>
    <scope>NUCLEOTIDE SEQUENCE [LARGE SCALE GENOMIC DNA]</scope>
    <source>
        <strain evidence="7">Kwan_BN1</strain>
    </source>
</reference>
<evidence type="ECO:0000256" key="2">
    <source>
        <dbReference type="ARBA" id="ARBA00022448"/>
    </source>
</evidence>
<evidence type="ECO:0000256" key="1">
    <source>
        <dbReference type="ARBA" id="ARBA00004141"/>
    </source>
</evidence>
<evidence type="ECO:0000256" key="6">
    <source>
        <dbReference type="SAM" id="Phobius"/>
    </source>
</evidence>
<keyword evidence="5 6" id="KW-0472">Membrane</keyword>
<feature type="transmembrane region" description="Helical" evidence="6">
    <location>
        <begin position="38"/>
        <end position="71"/>
    </location>
</feature>
<dbReference type="PANTHER" id="PTHR23504">
    <property type="entry name" value="MAJOR FACILITATOR SUPERFAMILY DOMAIN-CONTAINING PROTEIN 10"/>
    <property type="match status" value="1"/>
</dbReference>
<dbReference type="SUPFAM" id="SSF103473">
    <property type="entry name" value="MFS general substrate transporter"/>
    <property type="match status" value="1"/>
</dbReference>
<proteinExistence type="predicted"/>
<name>A0A7J7JWW4_BUGNE</name>
<keyword evidence="2" id="KW-0813">Transport</keyword>
<sequence length="129" mass="14193">MISAKRTKRVVGSTVRGKRMLLDDSAKFSESNIKPSVYHALVVIFLEFFAWGLLTTPTISGILSFLSAPLVGAMSDTIGRKPFLILTVACTCAPIPFMMISPWWYFALISLSGAFAVTFSVVFAYAWQT</sequence>
<keyword evidence="8" id="KW-1185">Reference proteome</keyword>
<dbReference type="InterPro" id="IPR036259">
    <property type="entry name" value="MFS_trans_sf"/>
</dbReference>
<evidence type="ECO:0000256" key="3">
    <source>
        <dbReference type="ARBA" id="ARBA00022692"/>
    </source>
</evidence>